<feature type="transmembrane region" description="Helical" evidence="1">
    <location>
        <begin position="33"/>
        <end position="57"/>
    </location>
</feature>
<dbReference type="STRING" id="1349421.OI18_08200"/>
<name>A0A0C1IWK6_9BACT</name>
<dbReference type="InterPro" id="IPR025461">
    <property type="entry name" value="ABA4-like"/>
</dbReference>
<dbReference type="EMBL" id="JSVC01000009">
    <property type="protein sequence ID" value="KIC94884.1"/>
    <property type="molecule type" value="Genomic_DNA"/>
</dbReference>
<dbReference type="AlphaFoldDB" id="A0A0C1IWK6"/>
<keyword evidence="1" id="KW-0812">Transmembrane</keyword>
<organism evidence="2 3">
    <name type="scientific">Flavihumibacter solisilvae</name>
    <dbReference type="NCBI Taxonomy" id="1349421"/>
    <lineage>
        <taxon>Bacteria</taxon>
        <taxon>Pseudomonadati</taxon>
        <taxon>Bacteroidota</taxon>
        <taxon>Chitinophagia</taxon>
        <taxon>Chitinophagales</taxon>
        <taxon>Chitinophagaceae</taxon>
        <taxon>Flavihumibacter</taxon>
    </lineage>
</organism>
<gene>
    <name evidence="2" type="ORF">OI18_08200</name>
</gene>
<accession>A0A0C1IWK6</accession>
<keyword evidence="1" id="KW-0472">Membrane</keyword>
<dbReference type="OrthoDB" id="345237at2"/>
<feature type="transmembrane region" description="Helical" evidence="1">
    <location>
        <begin position="6"/>
        <end position="24"/>
    </location>
</feature>
<keyword evidence="3" id="KW-1185">Reference proteome</keyword>
<dbReference type="Proteomes" id="UP000031408">
    <property type="component" value="Unassembled WGS sequence"/>
</dbReference>
<feature type="transmembrane region" description="Helical" evidence="1">
    <location>
        <begin position="110"/>
        <end position="131"/>
    </location>
</feature>
<feature type="transmembrane region" description="Helical" evidence="1">
    <location>
        <begin position="77"/>
        <end position="98"/>
    </location>
</feature>
<evidence type="ECO:0000256" key="1">
    <source>
        <dbReference type="SAM" id="Phobius"/>
    </source>
</evidence>
<sequence>MVSDVLFRLSSGIALLGWVLLLSFHKTLWISKVLVGTIVTFLALLYTWLVASNLGAFQSDSFNSLDNVASLFRSREALLAGWVHYLAFDLLTGIYIVTEARKIGIGFWPLLPCLFFTFMFGPFGFLLYLVLRWYQTRTYFAETE</sequence>
<reference evidence="2 3" key="1">
    <citation type="submission" date="2014-11" db="EMBL/GenBank/DDBJ databases">
        <title>Genome sequence of Flavihumibacter solisilvae 3-3.</title>
        <authorList>
            <person name="Zhou G."/>
            <person name="Li M."/>
            <person name="Wang G."/>
        </authorList>
    </citation>
    <scope>NUCLEOTIDE SEQUENCE [LARGE SCALE GENOMIC DNA]</scope>
    <source>
        <strain evidence="2 3">3-3</strain>
    </source>
</reference>
<dbReference type="RefSeq" id="WP_039138885.1">
    <property type="nucleotide sequence ID" value="NZ_JSVC01000009.1"/>
</dbReference>
<evidence type="ECO:0000313" key="3">
    <source>
        <dbReference type="Proteomes" id="UP000031408"/>
    </source>
</evidence>
<evidence type="ECO:0008006" key="4">
    <source>
        <dbReference type="Google" id="ProtNLM"/>
    </source>
</evidence>
<keyword evidence="1" id="KW-1133">Transmembrane helix</keyword>
<proteinExistence type="predicted"/>
<evidence type="ECO:0000313" key="2">
    <source>
        <dbReference type="EMBL" id="KIC94884.1"/>
    </source>
</evidence>
<comment type="caution">
    <text evidence="2">The sequence shown here is derived from an EMBL/GenBank/DDBJ whole genome shotgun (WGS) entry which is preliminary data.</text>
</comment>
<protein>
    <recommendedName>
        <fullName evidence="4">DUF4281 domain-containing protein</fullName>
    </recommendedName>
</protein>
<dbReference type="Pfam" id="PF14108">
    <property type="entry name" value="ABA4-like"/>
    <property type="match status" value="1"/>
</dbReference>